<reference evidence="3" key="1">
    <citation type="journal article" date="2015" name="BMC Genomics">
        <title>Genome mining reveals unlocked bioactive potential of marine Gram-negative bacteria.</title>
        <authorList>
            <person name="Machado H."/>
            <person name="Sonnenschein E.C."/>
            <person name="Melchiorsen J."/>
            <person name="Gram L."/>
        </authorList>
    </citation>
    <scope>NUCLEOTIDE SEQUENCE</scope>
    <source>
        <strain evidence="3">S2052</strain>
    </source>
</reference>
<dbReference type="InterPro" id="IPR011901">
    <property type="entry name" value="Grx2"/>
</dbReference>
<dbReference type="EMBL" id="JXXR01000001">
    <property type="protein sequence ID" value="KJY77900.1"/>
    <property type="molecule type" value="Genomic_DNA"/>
</dbReference>
<dbReference type="Gene3D" id="3.40.30.10">
    <property type="entry name" value="Glutaredoxin"/>
    <property type="match status" value="1"/>
</dbReference>
<dbReference type="Pfam" id="PF04399">
    <property type="entry name" value="Glutaredoxin2_C"/>
    <property type="match status" value="1"/>
</dbReference>
<proteinExistence type="predicted"/>
<dbReference type="SUPFAM" id="SSF47616">
    <property type="entry name" value="GST C-terminal domain-like"/>
    <property type="match status" value="1"/>
</dbReference>
<dbReference type="InterPro" id="IPR036282">
    <property type="entry name" value="Glutathione-S-Trfase_C_sf"/>
</dbReference>
<dbReference type="NCBIfam" id="NF007702">
    <property type="entry name" value="PRK10387.1"/>
    <property type="match status" value="1"/>
</dbReference>
<accession>A0A837GEN8</accession>
<dbReference type="InterPro" id="IPR004045">
    <property type="entry name" value="Glutathione_S-Trfase_N"/>
</dbReference>
<protein>
    <submittedName>
        <fullName evidence="3">Glutaredoxin</fullName>
    </submittedName>
</protein>
<feature type="domain" description="GST N-terminal" evidence="2">
    <location>
        <begin position="3"/>
        <end position="74"/>
    </location>
</feature>
<comment type="caution">
    <text evidence="3">The sequence shown here is derived from an EMBL/GenBank/DDBJ whole genome shotgun (WGS) entry which is preliminary data.</text>
</comment>
<name>A0A837GEN8_9VIBR</name>
<evidence type="ECO:0000313" key="3">
    <source>
        <dbReference type="EMBL" id="KJY77900.1"/>
    </source>
</evidence>
<gene>
    <name evidence="3" type="ORF">TW71_02390</name>
</gene>
<evidence type="ECO:0000259" key="1">
    <source>
        <dbReference type="Pfam" id="PF04399"/>
    </source>
</evidence>
<dbReference type="RefSeq" id="WP_045984864.1">
    <property type="nucleotide sequence ID" value="NZ_CP063051.1"/>
</dbReference>
<dbReference type="SUPFAM" id="SSF52833">
    <property type="entry name" value="Thioredoxin-like"/>
    <property type="match status" value="1"/>
</dbReference>
<evidence type="ECO:0000259" key="2">
    <source>
        <dbReference type="Pfam" id="PF13417"/>
    </source>
</evidence>
<dbReference type="AlphaFoldDB" id="A0A837GEN8"/>
<dbReference type="NCBIfam" id="TIGR02182">
    <property type="entry name" value="GRXB"/>
    <property type="match status" value="1"/>
</dbReference>
<dbReference type="Gene3D" id="1.20.1050.10">
    <property type="match status" value="1"/>
</dbReference>
<dbReference type="InterPro" id="IPR007494">
    <property type="entry name" value="Glutaredoxin2_C"/>
</dbReference>
<sequence length="209" mass="23743">MKLYIYEHCPFSARVRYMAGMLNIQLDVINLAYDDNTTTTDLIGTKQVPLLVKDSREVMAESLDIIAYFLELAESGETNQPSQPVLDWQNIAFLPLQKVGYPRWSTMNLPEFTTASARHAWRVKKETDALNFDALLQDTPKIAKEVEVLIERAKSVLDLEACQRATLVDEAIVFSILRGFFSAAAIQWDPTVKHWMESVSHKAQVPLLK</sequence>
<organism evidence="3">
    <name type="scientific">Vibrio coralliilyticus</name>
    <dbReference type="NCBI Taxonomy" id="190893"/>
    <lineage>
        <taxon>Bacteria</taxon>
        <taxon>Pseudomonadati</taxon>
        <taxon>Pseudomonadota</taxon>
        <taxon>Gammaproteobacteria</taxon>
        <taxon>Vibrionales</taxon>
        <taxon>Vibrionaceae</taxon>
        <taxon>Vibrio</taxon>
    </lineage>
</organism>
<dbReference type="InterPro" id="IPR036249">
    <property type="entry name" value="Thioredoxin-like_sf"/>
</dbReference>
<feature type="domain" description="Glutaredoxin 2 C-terminal" evidence="1">
    <location>
        <begin position="86"/>
        <end position="209"/>
    </location>
</feature>
<dbReference type="GO" id="GO:0005829">
    <property type="term" value="C:cytosol"/>
    <property type="evidence" value="ECO:0007669"/>
    <property type="project" value="InterPro"/>
</dbReference>
<dbReference type="Pfam" id="PF13417">
    <property type="entry name" value="GST_N_3"/>
    <property type="match status" value="1"/>
</dbReference>